<dbReference type="Proteomes" id="UP000827721">
    <property type="component" value="Unassembled WGS sequence"/>
</dbReference>
<keyword evidence="11" id="KW-1133">Transmembrane helix</keyword>
<dbReference type="PANTHER" id="PTHR46913:SF1">
    <property type="entry name" value="RING-H2 FINGER PROTEIN ATL16"/>
    <property type="match status" value="1"/>
</dbReference>
<keyword evidence="9" id="KW-0833">Ubl conjugation pathway</keyword>
<feature type="region of interest" description="Disordered" evidence="15">
    <location>
        <begin position="325"/>
        <end position="355"/>
    </location>
</feature>
<comment type="subcellular location">
    <subcellularLocation>
        <location evidence="2">Membrane</location>
        <topology evidence="2">Single-pass membrane protein</topology>
    </subcellularLocation>
</comment>
<evidence type="ECO:0000256" key="6">
    <source>
        <dbReference type="ARBA" id="ARBA00022692"/>
    </source>
</evidence>
<evidence type="ECO:0000256" key="5">
    <source>
        <dbReference type="ARBA" id="ARBA00022679"/>
    </source>
</evidence>
<feature type="chain" id="PRO_5046733154" description="RING-type E3 ubiquitin transferase" evidence="16">
    <location>
        <begin position="33"/>
        <end position="355"/>
    </location>
</feature>
<evidence type="ECO:0000256" key="7">
    <source>
        <dbReference type="ARBA" id="ARBA00022723"/>
    </source>
</evidence>
<dbReference type="InterPro" id="IPR013083">
    <property type="entry name" value="Znf_RING/FYVE/PHD"/>
</dbReference>
<evidence type="ECO:0000256" key="15">
    <source>
        <dbReference type="SAM" id="MobiDB-lite"/>
    </source>
</evidence>
<evidence type="ECO:0000256" key="14">
    <source>
        <dbReference type="PROSITE-ProRule" id="PRU00175"/>
    </source>
</evidence>
<sequence>MNFNPIFTSKHGILHVVVLLSLLFTGLQFSSAQTSPDRERFDPYAANTSFSPSMAIIIARRRLPALPESRRGPRPRQRRHRDVPDTGLLRGQVLKIGKGALECAVCLCEFEDDETLRLIPKCDHVFHPECIDAWLSSHTTCPVCRSNLSPQPGESVPQLGDPESPLHELDVEAQNGDVVESEHPDNNNGETQAQPPEPQVIDVMNPTLNRNRTRGSRSNQPRKFPRSHSTGHSLIQPGENTERFTLRLPVDVRKQVMNRKLNRANSLVVLPMESSSRRGYRTGGEGSSRGKNSRRLERMDRSFKSDRWVFSKAPPFFSRAYSLRSPKVAASNSNEPPTQAAGPEGSLGEPGRPPV</sequence>
<evidence type="ECO:0000313" key="19">
    <source>
        <dbReference type="Proteomes" id="UP000827721"/>
    </source>
</evidence>
<keyword evidence="8 14" id="KW-0863">Zinc-finger</keyword>
<keyword evidence="5" id="KW-0808">Transferase</keyword>
<dbReference type="PANTHER" id="PTHR46913">
    <property type="entry name" value="RING-H2 FINGER PROTEIN ATL16"/>
    <property type="match status" value="1"/>
</dbReference>
<feature type="region of interest" description="Disordered" evidence="15">
    <location>
        <begin position="275"/>
        <end position="296"/>
    </location>
</feature>
<evidence type="ECO:0000256" key="1">
    <source>
        <dbReference type="ARBA" id="ARBA00000900"/>
    </source>
</evidence>
<dbReference type="PROSITE" id="PS50089">
    <property type="entry name" value="ZF_RING_2"/>
    <property type="match status" value="1"/>
</dbReference>
<accession>A0ABQ8I5Z5</accession>
<comment type="catalytic activity">
    <reaction evidence="1">
        <text>S-ubiquitinyl-[E2 ubiquitin-conjugating enzyme]-L-cysteine + [acceptor protein]-L-lysine = [E2 ubiquitin-conjugating enzyme]-L-cysteine + N(6)-ubiquitinyl-[acceptor protein]-L-lysine.</text>
        <dbReference type="EC" id="2.3.2.27"/>
    </reaction>
</comment>
<evidence type="ECO:0000256" key="8">
    <source>
        <dbReference type="ARBA" id="ARBA00022771"/>
    </source>
</evidence>
<keyword evidence="12" id="KW-0472">Membrane</keyword>
<evidence type="ECO:0000256" key="4">
    <source>
        <dbReference type="ARBA" id="ARBA00012483"/>
    </source>
</evidence>
<dbReference type="SUPFAM" id="SSF57850">
    <property type="entry name" value="RING/U-box"/>
    <property type="match status" value="1"/>
</dbReference>
<feature type="domain" description="RING-type" evidence="17">
    <location>
        <begin position="103"/>
        <end position="145"/>
    </location>
</feature>
<dbReference type="CDD" id="cd16461">
    <property type="entry name" value="RING-H2_EL5-like"/>
    <property type="match status" value="1"/>
</dbReference>
<dbReference type="SMART" id="SM00184">
    <property type="entry name" value="RING"/>
    <property type="match status" value="1"/>
</dbReference>
<keyword evidence="16" id="KW-0732">Signal</keyword>
<evidence type="ECO:0000256" key="11">
    <source>
        <dbReference type="ARBA" id="ARBA00022989"/>
    </source>
</evidence>
<evidence type="ECO:0000256" key="10">
    <source>
        <dbReference type="ARBA" id="ARBA00022833"/>
    </source>
</evidence>
<comment type="pathway">
    <text evidence="3">Protein modification; protein ubiquitination.</text>
</comment>
<comment type="caution">
    <text evidence="18">The sequence shown here is derived from an EMBL/GenBank/DDBJ whole genome shotgun (WGS) entry which is preliminary data.</text>
</comment>
<evidence type="ECO:0000256" key="13">
    <source>
        <dbReference type="ARBA" id="ARBA00024209"/>
    </source>
</evidence>
<reference evidence="18 19" key="1">
    <citation type="submission" date="2021-02" db="EMBL/GenBank/DDBJ databases">
        <title>Plant Genome Project.</title>
        <authorList>
            <person name="Zhang R.-G."/>
        </authorList>
    </citation>
    <scope>NUCLEOTIDE SEQUENCE [LARGE SCALE GENOMIC DNA]</scope>
    <source>
        <tissue evidence="18">Leaves</tissue>
    </source>
</reference>
<dbReference type="EC" id="2.3.2.27" evidence="4"/>
<dbReference type="Pfam" id="PF13639">
    <property type="entry name" value="zf-RING_2"/>
    <property type="match status" value="1"/>
</dbReference>
<evidence type="ECO:0000256" key="9">
    <source>
        <dbReference type="ARBA" id="ARBA00022786"/>
    </source>
</evidence>
<name>A0ABQ8I5Z5_9ROSI</name>
<keyword evidence="6" id="KW-0812">Transmembrane</keyword>
<keyword evidence="10" id="KW-0862">Zinc</keyword>
<evidence type="ECO:0000259" key="17">
    <source>
        <dbReference type="PROSITE" id="PS50089"/>
    </source>
</evidence>
<dbReference type="InterPro" id="IPR044600">
    <property type="entry name" value="ATL1/ATL16-like"/>
</dbReference>
<protein>
    <recommendedName>
        <fullName evidence="4">RING-type E3 ubiquitin transferase</fullName>
        <ecNumber evidence="4">2.3.2.27</ecNumber>
    </recommendedName>
</protein>
<feature type="region of interest" description="Disordered" evidence="15">
    <location>
        <begin position="179"/>
        <end position="240"/>
    </location>
</feature>
<evidence type="ECO:0000256" key="16">
    <source>
        <dbReference type="SAM" id="SignalP"/>
    </source>
</evidence>
<keyword evidence="7" id="KW-0479">Metal-binding</keyword>
<dbReference type="Gene3D" id="3.30.40.10">
    <property type="entry name" value="Zinc/RING finger domain, C3HC4 (zinc finger)"/>
    <property type="match status" value="1"/>
</dbReference>
<comment type="similarity">
    <text evidence="13">Belongs to the RING-type zinc finger family. ATL subfamily.</text>
</comment>
<evidence type="ECO:0000256" key="3">
    <source>
        <dbReference type="ARBA" id="ARBA00004906"/>
    </source>
</evidence>
<organism evidence="18 19">
    <name type="scientific">Xanthoceras sorbifolium</name>
    <dbReference type="NCBI Taxonomy" id="99658"/>
    <lineage>
        <taxon>Eukaryota</taxon>
        <taxon>Viridiplantae</taxon>
        <taxon>Streptophyta</taxon>
        <taxon>Embryophyta</taxon>
        <taxon>Tracheophyta</taxon>
        <taxon>Spermatophyta</taxon>
        <taxon>Magnoliopsida</taxon>
        <taxon>eudicotyledons</taxon>
        <taxon>Gunneridae</taxon>
        <taxon>Pentapetalae</taxon>
        <taxon>rosids</taxon>
        <taxon>malvids</taxon>
        <taxon>Sapindales</taxon>
        <taxon>Sapindaceae</taxon>
        <taxon>Xanthoceroideae</taxon>
        <taxon>Xanthoceras</taxon>
    </lineage>
</organism>
<feature type="signal peptide" evidence="16">
    <location>
        <begin position="1"/>
        <end position="32"/>
    </location>
</feature>
<dbReference type="EMBL" id="JAFEMO010000004">
    <property type="protein sequence ID" value="KAH7572025.1"/>
    <property type="molecule type" value="Genomic_DNA"/>
</dbReference>
<proteinExistence type="inferred from homology"/>
<evidence type="ECO:0000313" key="18">
    <source>
        <dbReference type="EMBL" id="KAH7572025.1"/>
    </source>
</evidence>
<evidence type="ECO:0000256" key="12">
    <source>
        <dbReference type="ARBA" id="ARBA00023136"/>
    </source>
</evidence>
<keyword evidence="19" id="KW-1185">Reference proteome</keyword>
<evidence type="ECO:0000256" key="2">
    <source>
        <dbReference type="ARBA" id="ARBA00004167"/>
    </source>
</evidence>
<gene>
    <name evidence="18" type="ORF">JRO89_XS04G0188700</name>
</gene>
<feature type="compositionally biased region" description="Polar residues" evidence="15">
    <location>
        <begin position="206"/>
        <end position="233"/>
    </location>
</feature>
<dbReference type="InterPro" id="IPR001841">
    <property type="entry name" value="Znf_RING"/>
</dbReference>